<protein>
    <submittedName>
        <fullName evidence="9">MFS transporter</fullName>
    </submittedName>
</protein>
<evidence type="ECO:0000313" key="9">
    <source>
        <dbReference type="EMBL" id="TYK50607.1"/>
    </source>
</evidence>
<feature type="region of interest" description="Disordered" evidence="6">
    <location>
        <begin position="440"/>
        <end position="461"/>
    </location>
</feature>
<feature type="transmembrane region" description="Helical" evidence="7">
    <location>
        <begin position="219"/>
        <end position="236"/>
    </location>
</feature>
<evidence type="ECO:0000256" key="6">
    <source>
        <dbReference type="SAM" id="MobiDB-lite"/>
    </source>
</evidence>
<sequence length="461" mass="46196">MSAAAAAAWVDRRRASRAARRVSPMRRVGRGGCRFDSCLLTFTMVVTFTMGINRETSSRSRAALTVASLGLATDALVYGMAVPVLPKIATEHGSRPLGVGLMFAVYAAALVAATPAAGLWVDRQGNRRPLLAGVAGLAAATALFAFARDPSLLILARALQGAAAGIVWTAGLALIAATHGPTERGKAMGIALSTFAVGTLLGPPLGGLLAGWFDPRVPFLLACALALADGAVRWFLVPADTGPAVRGGIREVRGRPGLALVALLTATGAALIAFMEPILPLHLFTTENAGTGEIGLVFGAAGVAAAIAPSLAGYALARLSPGAVAGTGCVLAAVALLLLGGPLDGVGQSAIGLALVTGGASLVLTPTVTVMSQIAESRQPPVYGAVYAVYTLAYTGGLAVAPFGAGWAMQGLGFDGAARTAAAVAALLTVLVVAWGRRRPARPPADSVETAAGKSSGANLG</sequence>
<evidence type="ECO:0000313" key="10">
    <source>
        <dbReference type="Proteomes" id="UP000323505"/>
    </source>
</evidence>
<dbReference type="InterPro" id="IPR020846">
    <property type="entry name" value="MFS_dom"/>
</dbReference>
<dbReference type="InterPro" id="IPR036259">
    <property type="entry name" value="MFS_trans_sf"/>
</dbReference>
<dbReference type="Gene3D" id="1.20.1250.20">
    <property type="entry name" value="MFS general substrate transporter like domains"/>
    <property type="match status" value="1"/>
</dbReference>
<evidence type="ECO:0000256" key="3">
    <source>
        <dbReference type="ARBA" id="ARBA00022692"/>
    </source>
</evidence>
<feature type="transmembrane region" description="Helical" evidence="7">
    <location>
        <begin position="349"/>
        <end position="370"/>
    </location>
</feature>
<keyword evidence="4 7" id="KW-1133">Transmembrane helix</keyword>
<feature type="transmembrane region" description="Helical" evidence="7">
    <location>
        <begin position="64"/>
        <end position="85"/>
    </location>
</feature>
<dbReference type="AlphaFoldDB" id="A0A5D3FP72"/>
<dbReference type="InterPro" id="IPR001958">
    <property type="entry name" value="Tet-R_TetA/multi-R_MdtG-like"/>
</dbReference>
<dbReference type="PANTHER" id="PTHR23506">
    <property type="entry name" value="GH10249P"/>
    <property type="match status" value="1"/>
</dbReference>
<evidence type="ECO:0000256" key="4">
    <source>
        <dbReference type="ARBA" id="ARBA00022989"/>
    </source>
</evidence>
<feature type="transmembrane region" description="Helical" evidence="7">
    <location>
        <begin position="154"/>
        <end position="177"/>
    </location>
</feature>
<evidence type="ECO:0000259" key="8">
    <source>
        <dbReference type="PROSITE" id="PS50850"/>
    </source>
</evidence>
<dbReference type="PROSITE" id="PS50850">
    <property type="entry name" value="MFS"/>
    <property type="match status" value="1"/>
</dbReference>
<comment type="subcellular location">
    <subcellularLocation>
        <location evidence="1">Cell membrane</location>
        <topology evidence="1">Multi-pass membrane protein</topology>
    </subcellularLocation>
</comment>
<evidence type="ECO:0000256" key="2">
    <source>
        <dbReference type="ARBA" id="ARBA00022448"/>
    </source>
</evidence>
<evidence type="ECO:0000256" key="1">
    <source>
        <dbReference type="ARBA" id="ARBA00004651"/>
    </source>
</evidence>
<keyword evidence="10" id="KW-1185">Reference proteome</keyword>
<keyword evidence="3 7" id="KW-0812">Transmembrane</keyword>
<dbReference type="EMBL" id="VSRQ01000002">
    <property type="protein sequence ID" value="TYK50607.1"/>
    <property type="molecule type" value="Genomic_DNA"/>
</dbReference>
<feature type="transmembrane region" description="Helical" evidence="7">
    <location>
        <begin position="323"/>
        <end position="343"/>
    </location>
</feature>
<feature type="transmembrane region" description="Helical" evidence="7">
    <location>
        <begin position="257"/>
        <end position="274"/>
    </location>
</feature>
<feature type="transmembrane region" description="Helical" evidence="7">
    <location>
        <begin position="189"/>
        <end position="213"/>
    </location>
</feature>
<feature type="transmembrane region" description="Helical" evidence="7">
    <location>
        <begin position="130"/>
        <end position="148"/>
    </location>
</feature>
<dbReference type="Pfam" id="PF07690">
    <property type="entry name" value="MFS_1"/>
    <property type="match status" value="1"/>
</dbReference>
<proteinExistence type="predicted"/>
<reference evidence="9 10" key="1">
    <citation type="submission" date="2019-08" db="EMBL/GenBank/DDBJ databases">
        <title>Actinomadura sp. nov. CYP1-5 isolated from mountain soil.</title>
        <authorList>
            <person name="Songsumanus A."/>
            <person name="Kuncharoen N."/>
            <person name="Kudo T."/>
            <person name="Yuki M."/>
            <person name="Igarashi Y."/>
            <person name="Tanasupawat S."/>
        </authorList>
    </citation>
    <scope>NUCLEOTIDE SEQUENCE [LARGE SCALE GENOMIC DNA]</scope>
    <source>
        <strain evidence="9 10">CYP1-5</strain>
    </source>
</reference>
<feature type="transmembrane region" description="Helical" evidence="7">
    <location>
        <begin position="417"/>
        <end position="435"/>
    </location>
</feature>
<feature type="transmembrane region" description="Helical" evidence="7">
    <location>
        <begin position="294"/>
        <end position="316"/>
    </location>
</feature>
<organism evidence="9 10">
    <name type="scientific">Actinomadura decatromicini</name>
    <dbReference type="NCBI Taxonomy" id="2604572"/>
    <lineage>
        <taxon>Bacteria</taxon>
        <taxon>Bacillati</taxon>
        <taxon>Actinomycetota</taxon>
        <taxon>Actinomycetes</taxon>
        <taxon>Streptosporangiales</taxon>
        <taxon>Thermomonosporaceae</taxon>
        <taxon>Actinomadura</taxon>
    </lineage>
</organism>
<keyword evidence="5 7" id="KW-0472">Membrane</keyword>
<dbReference type="SUPFAM" id="SSF103473">
    <property type="entry name" value="MFS general substrate transporter"/>
    <property type="match status" value="1"/>
</dbReference>
<keyword evidence="2" id="KW-0813">Transport</keyword>
<name>A0A5D3FP72_9ACTN</name>
<comment type="caution">
    <text evidence="9">The sequence shown here is derived from an EMBL/GenBank/DDBJ whole genome shotgun (WGS) entry which is preliminary data.</text>
</comment>
<feature type="transmembrane region" description="Helical" evidence="7">
    <location>
        <begin position="382"/>
        <end position="405"/>
    </location>
</feature>
<gene>
    <name evidence="9" type="ORF">FXF68_08840</name>
</gene>
<dbReference type="Proteomes" id="UP000323505">
    <property type="component" value="Unassembled WGS sequence"/>
</dbReference>
<dbReference type="GO" id="GO:0005886">
    <property type="term" value="C:plasma membrane"/>
    <property type="evidence" value="ECO:0007669"/>
    <property type="project" value="UniProtKB-SubCell"/>
</dbReference>
<evidence type="ECO:0000256" key="7">
    <source>
        <dbReference type="SAM" id="Phobius"/>
    </source>
</evidence>
<feature type="domain" description="Major facilitator superfamily (MFS) profile" evidence="8">
    <location>
        <begin position="63"/>
        <end position="440"/>
    </location>
</feature>
<feature type="transmembrane region" description="Helical" evidence="7">
    <location>
        <begin position="97"/>
        <end position="121"/>
    </location>
</feature>
<dbReference type="GO" id="GO:0022857">
    <property type="term" value="F:transmembrane transporter activity"/>
    <property type="evidence" value="ECO:0007669"/>
    <property type="project" value="InterPro"/>
</dbReference>
<evidence type="ECO:0000256" key="5">
    <source>
        <dbReference type="ARBA" id="ARBA00023136"/>
    </source>
</evidence>
<dbReference type="InterPro" id="IPR050930">
    <property type="entry name" value="MFS_Vesicular_Transporter"/>
</dbReference>
<dbReference type="PRINTS" id="PR01035">
    <property type="entry name" value="TCRTETA"/>
</dbReference>
<dbReference type="PANTHER" id="PTHR23506:SF23">
    <property type="entry name" value="GH10249P"/>
    <property type="match status" value="1"/>
</dbReference>
<accession>A0A5D3FP72</accession>
<dbReference type="InterPro" id="IPR011701">
    <property type="entry name" value="MFS"/>
</dbReference>